<dbReference type="Gene3D" id="1.10.150.60">
    <property type="entry name" value="ARID DNA-binding domain"/>
    <property type="match status" value="1"/>
</dbReference>
<feature type="compositionally biased region" description="Gly residues" evidence="4">
    <location>
        <begin position="110"/>
        <end position="121"/>
    </location>
</feature>
<feature type="compositionally biased region" description="Polar residues" evidence="4">
    <location>
        <begin position="157"/>
        <end position="188"/>
    </location>
</feature>
<organism evidence="6 7">
    <name type="scientific">Phyllosticta citriasiana</name>
    <dbReference type="NCBI Taxonomy" id="595635"/>
    <lineage>
        <taxon>Eukaryota</taxon>
        <taxon>Fungi</taxon>
        <taxon>Dikarya</taxon>
        <taxon>Ascomycota</taxon>
        <taxon>Pezizomycotina</taxon>
        <taxon>Dothideomycetes</taxon>
        <taxon>Dothideomycetes incertae sedis</taxon>
        <taxon>Botryosphaeriales</taxon>
        <taxon>Phyllostictaceae</taxon>
        <taxon>Phyllosticta</taxon>
    </lineage>
</organism>
<dbReference type="Proteomes" id="UP001363622">
    <property type="component" value="Unassembled WGS sequence"/>
</dbReference>
<dbReference type="PANTHER" id="PTHR13964">
    <property type="entry name" value="RBP-RELATED"/>
    <property type="match status" value="1"/>
</dbReference>
<evidence type="ECO:0000256" key="4">
    <source>
        <dbReference type="SAM" id="MobiDB-lite"/>
    </source>
</evidence>
<keyword evidence="7" id="KW-1185">Reference proteome</keyword>
<dbReference type="InterPro" id="IPR051232">
    <property type="entry name" value="ARID/SWI1_ChromRemod"/>
</dbReference>
<feature type="compositionally biased region" description="Polar residues" evidence="4">
    <location>
        <begin position="458"/>
        <end position="519"/>
    </location>
</feature>
<dbReference type="EMBL" id="JBBPHU010000002">
    <property type="protein sequence ID" value="KAK7521569.1"/>
    <property type="molecule type" value="Genomic_DNA"/>
</dbReference>
<feature type="domain" description="ARID" evidence="5">
    <location>
        <begin position="317"/>
        <end position="410"/>
    </location>
</feature>
<dbReference type="CDD" id="cd16871">
    <property type="entry name" value="ARID_Swi1p-like"/>
    <property type="match status" value="1"/>
</dbReference>
<accession>A0ABR1KTU1</accession>
<evidence type="ECO:0000313" key="6">
    <source>
        <dbReference type="EMBL" id="KAK7521569.1"/>
    </source>
</evidence>
<keyword evidence="3" id="KW-0539">Nucleus</keyword>
<feature type="compositionally biased region" description="Polar residues" evidence="4">
    <location>
        <begin position="93"/>
        <end position="105"/>
    </location>
</feature>
<dbReference type="PANTHER" id="PTHR13964:SF27">
    <property type="entry name" value="HAT-TRICK, ISOFORM D"/>
    <property type="match status" value="1"/>
</dbReference>
<feature type="compositionally biased region" description="Low complexity" evidence="4">
    <location>
        <begin position="441"/>
        <end position="457"/>
    </location>
</feature>
<dbReference type="InterPro" id="IPR001606">
    <property type="entry name" value="ARID_dom"/>
</dbReference>
<dbReference type="SMART" id="SM00501">
    <property type="entry name" value="BRIGHT"/>
    <property type="match status" value="1"/>
</dbReference>
<evidence type="ECO:0000256" key="3">
    <source>
        <dbReference type="ARBA" id="ARBA00023242"/>
    </source>
</evidence>
<dbReference type="InterPro" id="IPR036431">
    <property type="entry name" value="ARID_dom_sf"/>
</dbReference>
<protein>
    <recommendedName>
        <fullName evidence="5">ARID domain-containing protein</fullName>
    </recommendedName>
</protein>
<dbReference type="SUPFAM" id="SSF46774">
    <property type="entry name" value="ARID-like"/>
    <property type="match status" value="1"/>
</dbReference>
<comment type="caution">
    <text evidence="6">The sequence shown here is derived from an EMBL/GenBank/DDBJ whole genome shotgun (WGS) entry which is preliminary data.</text>
</comment>
<name>A0ABR1KTU1_9PEZI</name>
<feature type="region of interest" description="Disordered" evidence="4">
    <location>
        <begin position="414"/>
        <end position="549"/>
    </location>
</feature>
<gene>
    <name evidence="6" type="ORF">IWZ03DRAFT_97078</name>
</gene>
<evidence type="ECO:0000256" key="2">
    <source>
        <dbReference type="ARBA" id="ARBA00023163"/>
    </source>
</evidence>
<evidence type="ECO:0000259" key="5">
    <source>
        <dbReference type="PROSITE" id="PS51011"/>
    </source>
</evidence>
<evidence type="ECO:0000313" key="7">
    <source>
        <dbReference type="Proteomes" id="UP001363622"/>
    </source>
</evidence>
<feature type="region of interest" description="Disordered" evidence="4">
    <location>
        <begin position="69"/>
        <end position="188"/>
    </location>
</feature>
<keyword evidence="1" id="KW-0805">Transcription regulation</keyword>
<keyword evidence="2" id="KW-0804">Transcription</keyword>
<feature type="compositionally biased region" description="Polar residues" evidence="4">
    <location>
        <begin position="134"/>
        <end position="150"/>
    </location>
</feature>
<dbReference type="Pfam" id="PF01388">
    <property type="entry name" value="ARID"/>
    <property type="match status" value="1"/>
</dbReference>
<evidence type="ECO:0000256" key="1">
    <source>
        <dbReference type="ARBA" id="ARBA00023015"/>
    </source>
</evidence>
<sequence length="1024" mass="112064">MNFDAALSGSNGFLDSANSILDPSMFNPNSLDLNQFQNPQLQQQRLQNGNVRNVSPAAFQNPVYQVNSIVPSKRPHPSEDAPSASPRPAPGNISLSRSQTPQQMSFAPGGFQGNPQHGGQGLQAPNPYQHLHQGGSSNATPSPTMQNQQFRPPPNAQRMQTMSPHPFPQQQGMAMSPTPDQTSRVNTPHNPAMAQQMAAMNMMQGSPQGQNFNPGFGMNPAMSAAGFNNGMPVQGVALSQNLQQRQNDAQRMYQMRLQQQQQQIAANTFAQQRQQQQQQAGGMNMLGSSGQQMNPAMAMAGGMRPNQGPMGMNAGKPATEPAFLNTVASLMQAQNLPFNPQPTIAMRPVSLLQLYTLVLRHRGSKNVSQSNAWPQVAQYLGFPPQQFPMAGQELRMIYEQNLAPYEQAWLASKRRQGQAGQMPGAGGAPQTPVKPIPSTAQDLQVQQQQYVQRLQQRASMQASQPPVDQGTPMRNNSVPAANGWGTPQTDSNVASQQDNLQRKSMSRQLESTPQPQTAGSIAAPSPGPEQKPNESMPKPADGPVQNGGTAAVEKKISLDSNFTPRKRQLVDTYGGLSVQELGNVGEKIAKLKPDVPNTEEMGIIDLRAISMSLQSGLHLEVRYALDVLVRLSHDPRLQLELDKCEDLMDAIVDCAEDQVDVLAEDAAEVSDIIDLTSYEDVMRNCRKELESLQEVPEYGSVAYDMDRAADRLIAITTVLRNLSFFESNHAMLSSAPVIKFISNTVRLLGTRIMLLRNSLNTVDFMKDVITFLSNTSDKIELPTREDAFNILNFLLAFAPTPLPNASTPLRFTSYNPSFHRYLPPAVDCLAKLLARDDPNRHFYKQLFSSDTASTPPFDLLTRAFGLAISVVPEKGRRPEARVAEARKPYLIQGMLAADILAALCPGPDTGLARSWLEAEDGWAKTLVFLSGLLSVERQAPQPPPVRGMPRPMDHLDTGFGLVTHRALAMLKKLGEKAMTEEELKDKRLSIESLPKDEVLLGALSMQQMDGVALKRLCSFAQLKG</sequence>
<dbReference type="PROSITE" id="PS51011">
    <property type="entry name" value="ARID"/>
    <property type="match status" value="1"/>
</dbReference>
<proteinExistence type="predicted"/>
<reference evidence="6 7" key="1">
    <citation type="submission" date="2024-04" db="EMBL/GenBank/DDBJ databases">
        <title>Phyllosticta paracitricarpa is synonymous to the EU quarantine fungus P. citricarpa based on phylogenomic analyses.</title>
        <authorList>
            <consortium name="Lawrence Berkeley National Laboratory"/>
            <person name="Van Ingen-Buijs V.A."/>
            <person name="Van Westerhoven A.C."/>
            <person name="Haridas S."/>
            <person name="Skiadas P."/>
            <person name="Martin F."/>
            <person name="Groenewald J.Z."/>
            <person name="Crous P.W."/>
            <person name="Seidl M.F."/>
        </authorList>
    </citation>
    <scope>NUCLEOTIDE SEQUENCE [LARGE SCALE GENOMIC DNA]</scope>
    <source>
        <strain evidence="6 7">CBS 123371</strain>
    </source>
</reference>
<dbReference type="SMART" id="SM01014">
    <property type="entry name" value="ARID"/>
    <property type="match status" value="1"/>
</dbReference>